<proteinExistence type="inferred from homology"/>
<sequence length="566" mass="64661">MTTPVESFVPPSLDAARWDDLEPLYKVLRERPLGSAAELERLLLDRSELDAAVSEAEAELYIASTRAVDDASVQAAYLEFVETVEPKRRMAAFELDRRIVASPFAAGLERGRYGVLLRDLAAEVELFRAENVPLAAELARLDQEYNQIGGAMTVEFRGEERTLAHLGGLLEEPDRATREAAWRTIHERRYQDRERLDAIFEQMLALRHRTAIQAGFRDFRDYQHRRLRRFDYTPEDCLRFHDGIAEMVVPLLRRSHQARARALDVAPLRPWDLAVDVKARPPLRPFDSVDQLVARTSRVFHRLGADLGRMFDALREGDCLDLASRKGKAPGGYQYQRQRTRRPFIFMNATGVHRDVVAMVHEAGHAFHAALCKHEPLLHYRTAPMEFAEVASMSMELLTLPFLDEFYGPEEAARARRNHLEDLLARLAWTAQIDAFQHWLYTHPEHTKAERGQEWVRLGGRFGAAVSWEGVEHLLPVEWHRQLHLFSAPFYYIEYGIAQLGALQLWSQARRSLPEALSNYTRALAVGGSMPVPELYREAGLRFDLGVDMIRGLLGEVERTLAALPD</sequence>
<accession>A0ABY7GWZ6</accession>
<evidence type="ECO:0000313" key="8">
    <source>
        <dbReference type="EMBL" id="WAS91514.1"/>
    </source>
</evidence>
<keyword evidence="2 6" id="KW-0479">Metal-binding</keyword>
<dbReference type="CDD" id="cd09606">
    <property type="entry name" value="M3B_PepF"/>
    <property type="match status" value="1"/>
</dbReference>
<keyword evidence="3 6" id="KW-0378">Hydrolase</keyword>
<evidence type="ECO:0000259" key="7">
    <source>
        <dbReference type="Pfam" id="PF01432"/>
    </source>
</evidence>
<keyword evidence="1 6" id="KW-0645">Protease</keyword>
<comment type="similarity">
    <text evidence="6">Belongs to the peptidase M3 family.</text>
</comment>
<organism evidence="8 9">
    <name type="scientific">Nannocystis punicea</name>
    <dbReference type="NCBI Taxonomy" id="2995304"/>
    <lineage>
        <taxon>Bacteria</taxon>
        <taxon>Pseudomonadati</taxon>
        <taxon>Myxococcota</taxon>
        <taxon>Polyangia</taxon>
        <taxon>Nannocystales</taxon>
        <taxon>Nannocystaceae</taxon>
        <taxon>Nannocystis</taxon>
    </lineage>
</organism>
<comment type="cofactor">
    <cofactor evidence="6">
        <name>Zn(2+)</name>
        <dbReference type="ChEBI" id="CHEBI:29105"/>
    </cofactor>
    <text evidence="6">Binds 1 zinc ion.</text>
</comment>
<dbReference type="PANTHER" id="PTHR11804:SF48">
    <property type="entry name" value="PUTATIVE-RELATED"/>
    <property type="match status" value="1"/>
</dbReference>
<dbReference type="SUPFAM" id="SSF55486">
    <property type="entry name" value="Metalloproteases ('zincins'), catalytic domain"/>
    <property type="match status" value="1"/>
</dbReference>
<evidence type="ECO:0000256" key="1">
    <source>
        <dbReference type="ARBA" id="ARBA00022670"/>
    </source>
</evidence>
<dbReference type="InterPro" id="IPR001567">
    <property type="entry name" value="Pept_M3A_M3B_dom"/>
</dbReference>
<protein>
    <submittedName>
        <fullName evidence="8">M3 family oligoendopeptidase</fullName>
    </submittedName>
</protein>
<evidence type="ECO:0000256" key="6">
    <source>
        <dbReference type="RuleBase" id="RU003435"/>
    </source>
</evidence>
<evidence type="ECO:0000256" key="3">
    <source>
        <dbReference type="ARBA" id="ARBA00022801"/>
    </source>
</evidence>
<dbReference type="Gene3D" id="1.10.1370.30">
    <property type="match status" value="1"/>
</dbReference>
<keyword evidence="9" id="KW-1185">Reference proteome</keyword>
<evidence type="ECO:0000256" key="5">
    <source>
        <dbReference type="ARBA" id="ARBA00023049"/>
    </source>
</evidence>
<keyword evidence="5 6" id="KW-0482">Metalloprotease</keyword>
<dbReference type="EMBL" id="CP114040">
    <property type="protein sequence ID" value="WAS91514.1"/>
    <property type="molecule type" value="Genomic_DNA"/>
</dbReference>
<dbReference type="NCBIfam" id="TIGR02289">
    <property type="entry name" value="M3_not_pepF"/>
    <property type="match status" value="1"/>
</dbReference>
<reference evidence="8" key="1">
    <citation type="submission" date="2022-11" db="EMBL/GenBank/DDBJ databases">
        <title>Minimal conservation of predation-associated metabolite biosynthetic gene clusters underscores biosynthetic potential of Myxococcota including descriptions for ten novel species: Archangium lansinium sp. nov., Myxococcus landrumus sp. nov., Nannocystis bai.</title>
        <authorList>
            <person name="Ahearne A."/>
            <person name="Stevens C."/>
            <person name="Dowd S."/>
        </authorList>
    </citation>
    <scope>NUCLEOTIDE SEQUENCE</scope>
    <source>
        <strain evidence="8">Fl3</strain>
    </source>
</reference>
<feature type="domain" description="Peptidase M3A/M3B catalytic" evidence="7">
    <location>
        <begin position="169"/>
        <end position="544"/>
    </location>
</feature>
<dbReference type="Pfam" id="PF01432">
    <property type="entry name" value="Peptidase_M3"/>
    <property type="match status" value="1"/>
</dbReference>
<keyword evidence="4 6" id="KW-0862">Zinc</keyword>
<name>A0ABY7GWZ6_9BACT</name>
<evidence type="ECO:0000313" key="9">
    <source>
        <dbReference type="Proteomes" id="UP001164459"/>
    </source>
</evidence>
<gene>
    <name evidence="8" type="ORF">O0S08_35475</name>
</gene>
<dbReference type="InterPro" id="IPR045090">
    <property type="entry name" value="Pept_M3A_M3B"/>
</dbReference>
<dbReference type="InterPro" id="IPR011976">
    <property type="entry name" value="Pept_M3B_oligopep-rel"/>
</dbReference>
<evidence type="ECO:0000256" key="4">
    <source>
        <dbReference type="ARBA" id="ARBA00022833"/>
    </source>
</evidence>
<dbReference type="RefSeq" id="WP_269033876.1">
    <property type="nucleotide sequence ID" value="NZ_CP114040.1"/>
</dbReference>
<evidence type="ECO:0000256" key="2">
    <source>
        <dbReference type="ARBA" id="ARBA00022723"/>
    </source>
</evidence>
<dbReference type="PANTHER" id="PTHR11804">
    <property type="entry name" value="PROTEASE M3 THIMET OLIGOPEPTIDASE-RELATED"/>
    <property type="match status" value="1"/>
</dbReference>
<dbReference type="Proteomes" id="UP001164459">
    <property type="component" value="Chromosome"/>
</dbReference>